<proteinExistence type="predicted"/>
<evidence type="ECO:0000313" key="2">
    <source>
        <dbReference type="Proteomes" id="UP000018144"/>
    </source>
</evidence>
<dbReference type="OrthoDB" id="10564849at2759"/>
<gene>
    <name evidence="1" type="ORF">PCON_02151</name>
</gene>
<accession>U4LN21</accession>
<name>U4LN21_PYROM</name>
<protein>
    <submittedName>
        <fullName evidence="1">Uncharacterized protein</fullName>
    </submittedName>
</protein>
<dbReference type="AlphaFoldDB" id="U4LN21"/>
<evidence type="ECO:0000313" key="1">
    <source>
        <dbReference type="EMBL" id="CCX15725.1"/>
    </source>
</evidence>
<organism evidence="1 2">
    <name type="scientific">Pyronema omphalodes (strain CBS 100304)</name>
    <name type="common">Pyronema confluens</name>
    <dbReference type="NCBI Taxonomy" id="1076935"/>
    <lineage>
        <taxon>Eukaryota</taxon>
        <taxon>Fungi</taxon>
        <taxon>Dikarya</taxon>
        <taxon>Ascomycota</taxon>
        <taxon>Pezizomycotina</taxon>
        <taxon>Pezizomycetes</taxon>
        <taxon>Pezizales</taxon>
        <taxon>Pyronemataceae</taxon>
        <taxon>Pyronema</taxon>
    </lineage>
</organism>
<reference evidence="1 2" key="1">
    <citation type="journal article" date="2013" name="PLoS Genet.">
        <title>The genome and development-dependent transcriptomes of Pyronema confluens: a window into fungal evolution.</title>
        <authorList>
            <person name="Traeger S."/>
            <person name="Altegoer F."/>
            <person name="Freitag M."/>
            <person name="Gabaldon T."/>
            <person name="Kempken F."/>
            <person name="Kumar A."/>
            <person name="Marcet-Houben M."/>
            <person name="Poggeler S."/>
            <person name="Stajich J.E."/>
            <person name="Nowrousian M."/>
        </authorList>
    </citation>
    <scope>NUCLEOTIDE SEQUENCE [LARGE SCALE GENOMIC DNA]</scope>
    <source>
        <strain evidence="2">CBS 100304</strain>
        <tissue evidence="1">Vegetative mycelium</tissue>
    </source>
</reference>
<dbReference type="Proteomes" id="UP000018144">
    <property type="component" value="Unassembled WGS sequence"/>
</dbReference>
<sequence length="301" mass="33726">MAFSSSVANAAFQASMNLHKISMGMVSMQIDTAASEPTLPDSLVPLTQSFTRSCAIEERCHKFLPKDYPPRAPPADPLDELKALVHRMQSRVKKSNNPPAIPIHPAPHSAKYSVPVEPLEPGTYITAANIRVVRLPYIRRGIARLLPAGRIQLLFYNDNGNCKEVYVNVSDIEDLGLRKTRDPPEGKTFTVKELSCLYHVGRAVPKVHTVDRKAQLDERRRKIKAKENALPRAATNKLNAELLAMGVNADWSVKEWYFGKTFRGEDGNKYTNPEMAMAERVRLCLCYDTTADFTNEEISDD</sequence>
<keyword evidence="2" id="KW-1185">Reference proteome</keyword>
<dbReference type="EMBL" id="HF936252">
    <property type="protein sequence ID" value="CCX15725.1"/>
    <property type="molecule type" value="Genomic_DNA"/>
</dbReference>